<keyword evidence="4" id="KW-0238">DNA-binding</keyword>
<evidence type="ECO:0000256" key="5">
    <source>
        <dbReference type="ARBA" id="ARBA00023163"/>
    </source>
</evidence>
<dbReference type="Proteomes" id="UP001500665">
    <property type="component" value="Unassembled WGS sequence"/>
</dbReference>
<evidence type="ECO:0000256" key="3">
    <source>
        <dbReference type="ARBA" id="ARBA00023082"/>
    </source>
</evidence>
<evidence type="ECO:0000259" key="7">
    <source>
        <dbReference type="Pfam" id="PF08281"/>
    </source>
</evidence>
<dbReference type="Pfam" id="PF04542">
    <property type="entry name" value="Sigma70_r2"/>
    <property type="match status" value="1"/>
</dbReference>
<gene>
    <name evidence="8" type="ORF">GCM10009550_35420</name>
</gene>
<evidence type="ECO:0000313" key="9">
    <source>
        <dbReference type="Proteomes" id="UP001500665"/>
    </source>
</evidence>
<dbReference type="RefSeq" id="WP_344241936.1">
    <property type="nucleotide sequence ID" value="NZ_BAAAHH010000013.1"/>
</dbReference>
<dbReference type="PANTHER" id="PTHR43133:SF50">
    <property type="entry name" value="ECF RNA POLYMERASE SIGMA FACTOR SIGM"/>
    <property type="match status" value="1"/>
</dbReference>
<reference evidence="9" key="1">
    <citation type="journal article" date="2019" name="Int. J. Syst. Evol. Microbiol.">
        <title>The Global Catalogue of Microorganisms (GCM) 10K type strain sequencing project: providing services to taxonomists for standard genome sequencing and annotation.</title>
        <authorList>
            <consortium name="The Broad Institute Genomics Platform"/>
            <consortium name="The Broad Institute Genome Sequencing Center for Infectious Disease"/>
            <person name="Wu L."/>
            <person name="Ma J."/>
        </authorList>
    </citation>
    <scope>NUCLEOTIDE SEQUENCE [LARGE SCALE GENOMIC DNA]</scope>
    <source>
        <strain evidence="9">JCM 10696</strain>
    </source>
</reference>
<dbReference type="InterPro" id="IPR036388">
    <property type="entry name" value="WH-like_DNA-bd_sf"/>
</dbReference>
<dbReference type="SUPFAM" id="SSF88659">
    <property type="entry name" value="Sigma3 and sigma4 domains of RNA polymerase sigma factors"/>
    <property type="match status" value="1"/>
</dbReference>
<dbReference type="NCBIfam" id="TIGR02937">
    <property type="entry name" value="sigma70-ECF"/>
    <property type="match status" value="1"/>
</dbReference>
<evidence type="ECO:0000256" key="4">
    <source>
        <dbReference type="ARBA" id="ARBA00023125"/>
    </source>
</evidence>
<keyword evidence="9" id="KW-1185">Reference proteome</keyword>
<dbReference type="Gene3D" id="1.10.1740.10">
    <property type="match status" value="1"/>
</dbReference>
<dbReference type="InterPro" id="IPR013324">
    <property type="entry name" value="RNA_pol_sigma_r3/r4-like"/>
</dbReference>
<feature type="domain" description="RNA polymerase sigma-70 region 2" evidence="6">
    <location>
        <begin position="18"/>
        <end position="76"/>
    </location>
</feature>
<dbReference type="InterPro" id="IPR039425">
    <property type="entry name" value="RNA_pol_sigma-70-like"/>
</dbReference>
<keyword evidence="3" id="KW-0731">Sigma factor</keyword>
<comment type="similarity">
    <text evidence="1">Belongs to the sigma-70 factor family. ECF subfamily.</text>
</comment>
<dbReference type="Pfam" id="PF08281">
    <property type="entry name" value="Sigma70_r4_2"/>
    <property type="match status" value="1"/>
</dbReference>
<dbReference type="EMBL" id="BAAAHH010000013">
    <property type="protein sequence ID" value="GAA0953430.1"/>
    <property type="molecule type" value="Genomic_DNA"/>
</dbReference>
<accession>A0ABP4BQH1</accession>
<protein>
    <submittedName>
        <fullName evidence="8">SigE family RNA polymerase sigma factor</fullName>
    </submittedName>
</protein>
<evidence type="ECO:0000313" key="8">
    <source>
        <dbReference type="EMBL" id="GAA0953430.1"/>
    </source>
</evidence>
<evidence type="ECO:0000259" key="6">
    <source>
        <dbReference type="Pfam" id="PF04542"/>
    </source>
</evidence>
<dbReference type="InterPro" id="IPR013325">
    <property type="entry name" value="RNA_pol_sigma_r2"/>
</dbReference>
<keyword evidence="2" id="KW-0805">Transcription regulation</keyword>
<name>A0ABP4BQH1_9ACTN</name>
<evidence type="ECO:0000256" key="1">
    <source>
        <dbReference type="ARBA" id="ARBA00010641"/>
    </source>
</evidence>
<dbReference type="InterPro" id="IPR013249">
    <property type="entry name" value="RNA_pol_sigma70_r4_t2"/>
</dbReference>
<dbReference type="PANTHER" id="PTHR43133">
    <property type="entry name" value="RNA POLYMERASE ECF-TYPE SIGMA FACTO"/>
    <property type="match status" value="1"/>
</dbReference>
<feature type="domain" description="RNA polymerase sigma factor 70 region 4 type 2" evidence="7">
    <location>
        <begin position="100"/>
        <end position="151"/>
    </location>
</feature>
<dbReference type="CDD" id="cd06171">
    <property type="entry name" value="Sigma70_r4"/>
    <property type="match status" value="1"/>
</dbReference>
<evidence type="ECO:0000256" key="2">
    <source>
        <dbReference type="ARBA" id="ARBA00023015"/>
    </source>
</evidence>
<dbReference type="InterPro" id="IPR014284">
    <property type="entry name" value="RNA_pol_sigma-70_dom"/>
</dbReference>
<keyword evidence="5" id="KW-0804">Transcription</keyword>
<dbReference type="SUPFAM" id="SSF88946">
    <property type="entry name" value="Sigma2 domain of RNA polymerase sigma factors"/>
    <property type="match status" value="1"/>
</dbReference>
<dbReference type="InterPro" id="IPR007627">
    <property type="entry name" value="RNA_pol_sigma70_r2"/>
</dbReference>
<dbReference type="Gene3D" id="1.10.10.10">
    <property type="entry name" value="Winged helix-like DNA-binding domain superfamily/Winged helix DNA-binding domain"/>
    <property type="match status" value="1"/>
</dbReference>
<organism evidence="8 9">
    <name type="scientific">Actinocorallia libanotica</name>
    <dbReference type="NCBI Taxonomy" id="46162"/>
    <lineage>
        <taxon>Bacteria</taxon>
        <taxon>Bacillati</taxon>
        <taxon>Actinomycetota</taxon>
        <taxon>Actinomycetes</taxon>
        <taxon>Streptosporangiales</taxon>
        <taxon>Thermomonosporaceae</taxon>
        <taxon>Actinocorallia</taxon>
    </lineage>
</organism>
<proteinExistence type="inferred from homology"/>
<comment type="caution">
    <text evidence="8">The sequence shown here is derived from an EMBL/GenBank/DDBJ whole genome shotgun (WGS) entry which is preliminary data.</text>
</comment>
<sequence>MADEESFAEFYRGAYPGLVIELYAYTGDLGEAQEAAQEAFARAWPRWDKVGSYDRPRAWVARVGYRLAVSRWRKARNALAHLWRQGPQPDAAPPDVVSVALVDALRLIPEKQRRAVVLHHMGGYSVAEIAAMSGAAEGTVKSWLSRGRHRLAELLADETDETKETSRNA</sequence>